<sequence length="66" mass="7559">PLVLEEVARAVEDANTRLARVQQVKKWRLLPAEWTAESEELTPTLKLKRRVVHTKYADALDALYTG</sequence>
<feature type="non-terminal residue" evidence="1">
    <location>
        <position position="1"/>
    </location>
</feature>
<dbReference type="Proteomes" id="UP000295578">
    <property type="component" value="Unassembled WGS sequence"/>
</dbReference>
<name>A0A4R5BW10_9ACTN</name>
<evidence type="ECO:0000313" key="2">
    <source>
        <dbReference type="Proteomes" id="UP000295578"/>
    </source>
</evidence>
<accession>A0A4R5BW10</accession>
<keyword evidence="2" id="KW-1185">Reference proteome</keyword>
<reference evidence="1 2" key="1">
    <citation type="submission" date="2019-03" db="EMBL/GenBank/DDBJ databases">
        <title>Draft genome sequences of novel Actinobacteria.</title>
        <authorList>
            <person name="Sahin N."/>
            <person name="Ay H."/>
            <person name="Saygin H."/>
        </authorList>
    </citation>
    <scope>NUCLEOTIDE SEQUENCE [LARGE SCALE GENOMIC DNA]</scope>
    <source>
        <strain evidence="1 2">DSM 45941</strain>
    </source>
</reference>
<proteinExistence type="predicted"/>
<protein>
    <submittedName>
        <fullName evidence="1">Long-chain fatty acid--CoA ligase</fullName>
    </submittedName>
</protein>
<organism evidence="1 2">
    <name type="scientific">Actinomadura darangshiensis</name>
    <dbReference type="NCBI Taxonomy" id="705336"/>
    <lineage>
        <taxon>Bacteria</taxon>
        <taxon>Bacillati</taxon>
        <taxon>Actinomycetota</taxon>
        <taxon>Actinomycetes</taxon>
        <taxon>Streptosporangiales</taxon>
        <taxon>Thermomonosporaceae</taxon>
        <taxon>Actinomadura</taxon>
    </lineage>
</organism>
<comment type="caution">
    <text evidence="1">The sequence shown here is derived from an EMBL/GenBank/DDBJ whole genome shotgun (WGS) entry which is preliminary data.</text>
</comment>
<keyword evidence="1" id="KW-0436">Ligase</keyword>
<evidence type="ECO:0000313" key="1">
    <source>
        <dbReference type="EMBL" id="TDD89916.1"/>
    </source>
</evidence>
<gene>
    <name evidence="1" type="ORF">E1293_04295</name>
</gene>
<dbReference type="Pfam" id="PF23562">
    <property type="entry name" value="AMP-binding_C_3"/>
    <property type="match status" value="1"/>
</dbReference>
<dbReference type="AlphaFoldDB" id="A0A4R5BW10"/>
<dbReference type="EMBL" id="SMKY01000010">
    <property type="protein sequence ID" value="TDD89916.1"/>
    <property type="molecule type" value="Genomic_DNA"/>
</dbReference>
<dbReference type="GO" id="GO:0016874">
    <property type="term" value="F:ligase activity"/>
    <property type="evidence" value="ECO:0007669"/>
    <property type="project" value="UniProtKB-KW"/>
</dbReference>